<dbReference type="InterPro" id="IPR027417">
    <property type="entry name" value="P-loop_NTPase"/>
</dbReference>
<proteinExistence type="predicted"/>
<organism evidence="1 2">
    <name type="scientific">Nonomuraea cavernae</name>
    <dbReference type="NCBI Taxonomy" id="2045107"/>
    <lineage>
        <taxon>Bacteria</taxon>
        <taxon>Bacillati</taxon>
        <taxon>Actinomycetota</taxon>
        <taxon>Actinomycetes</taxon>
        <taxon>Streptosporangiales</taxon>
        <taxon>Streptosporangiaceae</taxon>
        <taxon>Nonomuraea</taxon>
    </lineage>
</organism>
<dbReference type="SUPFAM" id="SSF52540">
    <property type="entry name" value="P-loop containing nucleoside triphosphate hydrolases"/>
    <property type="match status" value="1"/>
</dbReference>
<accession>A0A917ZJF1</accession>
<evidence type="ECO:0000313" key="1">
    <source>
        <dbReference type="EMBL" id="GGO83632.1"/>
    </source>
</evidence>
<dbReference type="AlphaFoldDB" id="A0A917ZJF1"/>
<reference evidence="1" key="1">
    <citation type="journal article" date="2014" name="Int. J. Syst. Evol. Microbiol.">
        <title>Complete genome sequence of Corynebacterium casei LMG S-19264T (=DSM 44701T), isolated from a smear-ripened cheese.</title>
        <authorList>
            <consortium name="US DOE Joint Genome Institute (JGI-PGF)"/>
            <person name="Walter F."/>
            <person name="Albersmeier A."/>
            <person name="Kalinowski J."/>
            <person name="Ruckert C."/>
        </authorList>
    </citation>
    <scope>NUCLEOTIDE SEQUENCE</scope>
    <source>
        <strain evidence="1">CGMCC 4.7368</strain>
    </source>
</reference>
<protein>
    <recommendedName>
        <fullName evidence="3">ATPase</fullName>
    </recommendedName>
</protein>
<name>A0A917ZJF1_9ACTN</name>
<dbReference type="EMBL" id="BMNH01000056">
    <property type="protein sequence ID" value="GGO83632.1"/>
    <property type="molecule type" value="Genomic_DNA"/>
</dbReference>
<reference evidence="1" key="2">
    <citation type="submission" date="2020-09" db="EMBL/GenBank/DDBJ databases">
        <authorList>
            <person name="Sun Q."/>
            <person name="Zhou Y."/>
        </authorList>
    </citation>
    <scope>NUCLEOTIDE SEQUENCE</scope>
    <source>
        <strain evidence="1">CGMCC 4.7368</strain>
    </source>
</reference>
<gene>
    <name evidence="1" type="ORF">GCM10012289_77510</name>
</gene>
<dbReference type="RefSeq" id="WP_225264395.1">
    <property type="nucleotide sequence ID" value="NZ_BMNH01000056.1"/>
</dbReference>
<sequence length="249" mass="27534">MQNPIAALPRPTDPTTSNTAAKVIEQSLDAVFDNPPSIKRTAFLNRAVDAWRVRGQEIARPTLTLVGGYAGSGKTEFSRFLSEITGWALLDKDSMTCAMAERLLTSLGGDLHDRHTELYLREVRPLEYRCLMETAFDNLHVGTSAILAAPFIAELADADWICRLTDRCAAMGVDVAVIWMSCDIESMRRHIEFRSAARDAWKLANWGTYTSGLDIHNIPATADIAVDNRLGAAIDLVKQTRESLKQVLT</sequence>
<dbReference type="Gene3D" id="3.40.50.300">
    <property type="entry name" value="P-loop containing nucleotide triphosphate hydrolases"/>
    <property type="match status" value="1"/>
</dbReference>
<evidence type="ECO:0008006" key="3">
    <source>
        <dbReference type="Google" id="ProtNLM"/>
    </source>
</evidence>
<keyword evidence="2" id="KW-1185">Reference proteome</keyword>
<evidence type="ECO:0000313" key="2">
    <source>
        <dbReference type="Proteomes" id="UP000646523"/>
    </source>
</evidence>
<dbReference type="Proteomes" id="UP000646523">
    <property type="component" value="Unassembled WGS sequence"/>
</dbReference>
<dbReference type="Pfam" id="PF13671">
    <property type="entry name" value="AAA_33"/>
    <property type="match status" value="1"/>
</dbReference>
<comment type="caution">
    <text evidence="1">The sequence shown here is derived from an EMBL/GenBank/DDBJ whole genome shotgun (WGS) entry which is preliminary data.</text>
</comment>